<keyword evidence="2" id="KW-1003">Cell membrane</keyword>
<proteinExistence type="predicted"/>
<gene>
    <name evidence="7" type="ORF">NBRC116591_04050</name>
</gene>
<evidence type="ECO:0000256" key="5">
    <source>
        <dbReference type="ARBA" id="ARBA00023136"/>
    </source>
</evidence>
<evidence type="ECO:0000256" key="1">
    <source>
        <dbReference type="ARBA" id="ARBA00004533"/>
    </source>
</evidence>
<name>A0ABQ0A4L5_9GAMM</name>
<dbReference type="PANTHER" id="PTHR30606">
    <property type="entry name" value="LIPID A BIOSYNTHESIS LAUROYL ACYLTRANSFERASE"/>
    <property type="match status" value="1"/>
</dbReference>
<dbReference type="Pfam" id="PF03279">
    <property type="entry name" value="Lip_A_acyltrans"/>
    <property type="match status" value="1"/>
</dbReference>
<comment type="subcellular location">
    <subcellularLocation>
        <location evidence="1">Cell inner membrane</location>
    </subcellularLocation>
</comment>
<comment type="caution">
    <text evidence="7">The sequence shown here is derived from an EMBL/GenBank/DDBJ whole genome shotgun (WGS) entry which is preliminary data.</text>
</comment>
<evidence type="ECO:0000256" key="4">
    <source>
        <dbReference type="ARBA" id="ARBA00022679"/>
    </source>
</evidence>
<accession>A0ABQ0A4L5</accession>
<keyword evidence="5" id="KW-0472">Membrane</keyword>
<keyword evidence="8" id="KW-1185">Reference proteome</keyword>
<dbReference type="CDD" id="cd07984">
    <property type="entry name" value="LPLAT_LABLAT-like"/>
    <property type="match status" value="1"/>
</dbReference>
<dbReference type="PANTHER" id="PTHR30606:SF9">
    <property type="entry name" value="LIPID A BIOSYNTHESIS LAUROYLTRANSFERASE"/>
    <property type="match status" value="1"/>
</dbReference>
<evidence type="ECO:0000313" key="7">
    <source>
        <dbReference type="EMBL" id="GAA6166595.1"/>
    </source>
</evidence>
<protein>
    <submittedName>
        <fullName evidence="7">Lipid A biosynthesis lauroyl acyltransferase</fullName>
    </submittedName>
</protein>
<evidence type="ECO:0000256" key="2">
    <source>
        <dbReference type="ARBA" id="ARBA00022475"/>
    </source>
</evidence>
<keyword evidence="6 7" id="KW-0012">Acyltransferase</keyword>
<evidence type="ECO:0000256" key="3">
    <source>
        <dbReference type="ARBA" id="ARBA00022519"/>
    </source>
</evidence>
<sequence length="272" mass="31544">MATLMRKFAKRRCAIASRNIELCFPELSPEQRESLLRKNLFHTSMNGLEMGMCWFQPHWRLKNIGDVTGLEHLQNLDSGALMLSMHNTTIETMSAVVNPYFTKIDMMYRAHKNPVFDHVQRKARGRHNPECKMIDRNDLRGAIKVMRSGRILWYAPDQDYGIKQGIFATFFGIPAATITATPRLAKLGKAPVVPIFHRRDDQGRCQVEILPPLENFPSDDENADVQRVNDLIEAQVRKYPEQYLWVHRRFKTRPENSEPLYGKYSKGIRKNS</sequence>
<reference evidence="7 8" key="1">
    <citation type="submission" date="2024-04" db="EMBL/GenBank/DDBJ databases">
        <title>Draft genome sequence of Sessilibacter corallicola NBRC 116591.</title>
        <authorList>
            <person name="Miyakawa T."/>
            <person name="Kusuya Y."/>
            <person name="Miura T."/>
        </authorList>
    </citation>
    <scope>NUCLEOTIDE SEQUENCE [LARGE SCALE GENOMIC DNA]</scope>
    <source>
        <strain evidence="7 8">KU-00831-HH</strain>
    </source>
</reference>
<dbReference type="GO" id="GO:0016746">
    <property type="term" value="F:acyltransferase activity"/>
    <property type="evidence" value="ECO:0007669"/>
    <property type="project" value="UniProtKB-KW"/>
</dbReference>
<evidence type="ECO:0000256" key="6">
    <source>
        <dbReference type="ARBA" id="ARBA00023315"/>
    </source>
</evidence>
<keyword evidence="3" id="KW-0997">Cell inner membrane</keyword>
<evidence type="ECO:0000313" key="8">
    <source>
        <dbReference type="Proteomes" id="UP001465153"/>
    </source>
</evidence>
<dbReference type="Proteomes" id="UP001465153">
    <property type="component" value="Unassembled WGS sequence"/>
</dbReference>
<dbReference type="EMBL" id="BAABWN010000001">
    <property type="protein sequence ID" value="GAA6166595.1"/>
    <property type="molecule type" value="Genomic_DNA"/>
</dbReference>
<dbReference type="PIRSF" id="PIRSF026649">
    <property type="entry name" value="MsbB"/>
    <property type="match status" value="1"/>
</dbReference>
<dbReference type="InterPro" id="IPR004960">
    <property type="entry name" value="LipA_acyltrans"/>
</dbReference>
<organism evidence="7 8">
    <name type="scientific">Sessilibacter corallicola</name>
    <dbReference type="NCBI Taxonomy" id="2904075"/>
    <lineage>
        <taxon>Bacteria</taxon>
        <taxon>Pseudomonadati</taxon>
        <taxon>Pseudomonadota</taxon>
        <taxon>Gammaproteobacteria</taxon>
        <taxon>Cellvibrionales</taxon>
        <taxon>Cellvibrionaceae</taxon>
        <taxon>Sessilibacter</taxon>
    </lineage>
</organism>
<keyword evidence="4" id="KW-0808">Transferase</keyword>